<organism evidence="1 2">
    <name type="scientific">Babesia microti (strain RI)</name>
    <dbReference type="NCBI Taxonomy" id="1133968"/>
    <lineage>
        <taxon>Eukaryota</taxon>
        <taxon>Sar</taxon>
        <taxon>Alveolata</taxon>
        <taxon>Apicomplexa</taxon>
        <taxon>Aconoidasida</taxon>
        <taxon>Piroplasmida</taxon>
        <taxon>Babesiidae</taxon>
        <taxon>Babesia</taxon>
    </lineage>
</organism>
<sequence length="149" mass="17348">MYPPQGFMDPTYPPSQKQSRILSRDCLYLDLVDKLRRRLRRALFFVGSCQYSTSYRNNSDGNHCYETKLFNQAEKILEAEPILYASGHVPELRTKPSLLALRIDQLGNRNKQLLANILEASRRRCKSSSFDTIDGQIAYLMDQVKRLYH</sequence>
<protein>
    <submittedName>
        <fullName evidence="1">Uncharacterized protein</fullName>
    </submittedName>
</protein>
<reference evidence="1 2" key="1">
    <citation type="journal article" date="2012" name="Nucleic Acids Res.">
        <title>Sequencing of the smallest Apicomplexan genome from the human pathogen Babesia microti.</title>
        <authorList>
            <person name="Cornillot E."/>
            <person name="Hadj-Kaddour K."/>
            <person name="Dassouli A."/>
            <person name="Noel B."/>
            <person name="Ranwez V."/>
            <person name="Vacherie B."/>
            <person name="Augagneur Y."/>
            <person name="Bres V."/>
            <person name="Duclos A."/>
            <person name="Randazzo S."/>
            <person name="Carcy B."/>
            <person name="Debierre-Grockiego F."/>
            <person name="Delbecq S."/>
            <person name="Moubri-Menage K."/>
            <person name="Shams-Eldin H."/>
            <person name="Usmani-Brown S."/>
            <person name="Bringaud F."/>
            <person name="Wincker P."/>
            <person name="Vivares C.P."/>
            <person name="Schwarz R.T."/>
            <person name="Schetters T.P."/>
            <person name="Krause P.J."/>
            <person name="Gorenflot A."/>
            <person name="Berry V."/>
            <person name="Barbe V."/>
            <person name="Ben Mamoun C."/>
        </authorList>
    </citation>
    <scope>NUCLEOTIDE SEQUENCE [LARGE SCALE GENOMIC DNA]</scope>
    <source>
        <strain evidence="1 2">RI</strain>
    </source>
</reference>
<dbReference type="Proteomes" id="UP000002899">
    <property type="component" value="Chromosome II"/>
</dbReference>
<dbReference type="EMBL" id="FO082872">
    <property type="protein sequence ID" value="SJK86182.1"/>
    <property type="molecule type" value="Genomic_DNA"/>
</dbReference>
<keyword evidence="2" id="KW-1185">Reference proteome</keyword>
<proteinExistence type="predicted"/>
<gene>
    <name evidence="1" type="ORF">BMR1_02g04222</name>
</gene>
<evidence type="ECO:0000313" key="2">
    <source>
        <dbReference type="Proteomes" id="UP000002899"/>
    </source>
</evidence>
<reference evidence="1 2" key="2">
    <citation type="journal article" date="2013" name="PLoS ONE">
        <title>Whole genome mapping and re-organization of the nuclear and mitochondrial genomes of Babesia microti isolates.</title>
        <authorList>
            <person name="Cornillot E."/>
            <person name="Dassouli A."/>
            <person name="Garg A."/>
            <person name="Pachikara N."/>
            <person name="Randazzo S."/>
            <person name="Depoix D."/>
            <person name="Carcy B."/>
            <person name="Delbecq S."/>
            <person name="Frutos R."/>
            <person name="Silva J.C."/>
            <person name="Sutton R."/>
            <person name="Krause P.J."/>
            <person name="Mamoun C.B."/>
        </authorList>
    </citation>
    <scope>NUCLEOTIDE SEQUENCE [LARGE SCALE GENOMIC DNA]</scope>
    <source>
        <strain evidence="1 2">RI</strain>
    </source>
</reference>
<evidence type="ECO:0000313" key="1">
    <source>
        <dbReference type="EMBL" id="SJK86182.1"/>
    </source>
</evidence>
<dbReference type="VEuPathDB" id="PiroplasmaDB:BMR1_02g04222"/>
<dbReference type="AlphaFoldDB" id="A0A1R4AAZ9"/>
<dbReference type="RefSeq" id="XP_021338373.1">
    <property type="nucleotide sequence ID" value="XM_021481770.1"/>
</dbReference>
<dbReference type="GeneID" id="33043670"/>
<reference evidence="1 2" key="3">
    <citation type="journal article" date="2016" name="Sci. Rep.">
        <title>Genome-wide diversity and gene expression profiling of Babesia microti isolates identify polymorphic genes that mediate host-pathogen interactions.</title>
        <authorList>
            <person name="Silva J.C."/>
            <person name="Cornillot E."/>
            <person name="McCracken C."/>
            <person name="Usmani-Brown S."/>
            <person name="Dwivedi A."/>
            <person name="Ifeonu O.O."/>
            <person name="Crabtree J."/>
            <person name="Gotia H.T."/>
            <person name="Virji A.Z."/>
            <person name="Reynes C."/>
            <person name="Colinge J."/>
            <person name="Kumar V."/>
            <person name="Lawres L."/>
            <person name="Pazzi J.E."/>
            <person name="Pablo J.V."/>
            <person name="Hung C."/>
            <person name="Brancato J."/>
            <person name="Kumari P."/>
            <person name="Orvis J."/>
            <person name="Tretina K."/>
            <person name="Chibucos M."/>
            <person name="Ott S."/>
            <person name="Sadzewicz L."/>
            <person name="Sengamalay N."/>
            <person name="Shetty A.C."/>
            <person name="Su Q."/>
            <person name="Tallon L."/>
            <person name="Fraser C.M."/>
            <person name="Frutos R."/>
            <person name="Molina D.M."/>
            <person name="Krause P.J."/>
            <person name="Ben Mamoun C."/>
        </authorList>
    </citation>
    <scope>NUCLEOTIDE SEQUENCE [LARGE SCALE GENOMIC DNA]</scope>
    <source>
        <strain evidence="1 2">RI</strain>
    </source>
</reference>
<dbReference type="KEGG" id="bmic:BMR1_02g04222"/>
<accession>A0A1R4AAZ9</accession>
<name>A0A1R4AAZ9_BABMR</name>